<evidence type="ECO:0000313" key="3">
    <source>
        <dbReference type="Proteomes" id="UP000011115"/>
    </source>
</evidence>
<name>M1DJU8_SOLTU</name>
<dbReference type="PaxDb" id="4113-PGSC0003DMT400090186"/>
<dbReference type="PANTHER" id="PTHR34536">
    <property type="entry name" value="DENTIN SIALOPHOSPHOPROTEIN-LIKE PROTEIN"/>
    <property type="match status" value="1"/>
</dbReference>
<evidence type="ECO:0000313" key="2">
    <source>
        <dbReference type="EnsemblPlants" id="PGSC0003DMT400090186"/>
    </source>
</evidence>
<evidence type="ECO:0000256" key="1">
    <source>
        <dbReference type="SAM" id="MobiDB-lite"/>
    </source>
</evidence>
<feature type="compositionally biased region" description="Low complexity" evidence="1">
    <location>
        <begin position="54"/>
        <end position="63"/>
    </location>
</feature>
<reference evidence="2" key="2">
    <citation type="submission" date="2015-06" db="UniProtKB">
        <authorList>
            <consortium name="EnsemblPlants"/>
        </authorList>
    </citation>
    <scope>IDENTIFICATION</scope>
    <source>
        <strain evidence="2">DM1-3 516 R44</strain>
    </source>
</reference>
<dbReference type="InParanoid" id="M1DJU8"/>
<dbReference type="Gramene" id="PGSC0003DMT400090186">
    <property type="protein sequence ID" value="PGSC0003DMT400090186"/>
    <property type="gene ID" value="PGSC0003DMG400039757"/>
</dbReference>
<accession>M1DJU8</accession>
<dbReference type="OMA" id="HRERADD"/>
<proteinExistence type="predicted"/>
<dbReference type="eggNOG" id="ENOG502QS0K">
    <property type="taxonomic scope" value="Eukaryota"/>
</dbReference>
<dbReference type="EnsemblPlants" id="PGSC0003DMT400090186">
    <property type="protein sequence ID" value="PGSC0003DMT400090186"/>
    <property type="gene ID" value="PGSC0003DMG400039757"/>
</dbReference>
<dbReference type="AlphaFoldDB" id="M1DJU8"/>
<feature type="region of interest" description="Disordered" evidence="1">
    <location>
        <begin position="141"/>
        <end position="178"/>
    </location>
</feature>
<dbReference type="Proteomes" id="UP000011115">
    <property type="component" value="Unassembled WGS sequence"/>
</dbReference>
<feature type="region of interest" description="Disordered" evidence="1">
    <location>
        <begin position="47"/>
        <end position="75"/>
    </location>
</feature>
<dbReference type="HOGENOM" id="CLU_1513131_0_0_1"/>
<sequence length="178" mass="21048">MQRSGFPRMWSKCPVRSRTWSLPPMRLTERLDGHQDLSQQRSPIMYREDRTRSSSRTSFTEETIAPQRHDSPSYTTCRLNDMRDVDGVQEYWNPRSLYSRRSSPNQVFTRTNRLGVDISDHHERADGVWYFDGLIHTSRFPEHHSGEKSNYGEKQGGPWQMRNVKEQEGGNHILRHEE</sequence>
<keyword evidence="3" id="KW-1185">Reference proteome</keyword>
<feature type="compositionally biased region" description="Basic and acidic residues" evidence="1">
    <location>
        <begin position="163"/>
        <end position="178"/>
    </location>
</feature>
<dbReference type="PANTHER" id="PTHR34536:SF12">
    <property type="entry name" value="BTZ DOMAIN-CONTAINING PROTEIN"/>
    <property type="match status" value="1"/>
</dbReference>
<dbReference type="OrthoDB" id="758862at2759"/>
<protein>
    <submittedName>
        <fullName evidence="2">Uncharacterized protein</fullName>
    </submittedName>
</protein>
<organism evidence="2 3">
    <name type="scientific">Solanum tuberosum</name>
    <name type="common">Potato</name>
    <dbReference type="NCBI Taxonomy" id="4113"/>
    <lineage>
        <taxon>Eukaryota</taxon>
        <taxon>Viridiplantae</taxon>
        <taxon>Streptophyta</taxon>
        <taxon>Embryophyta</taxon>
        <taxon>Tracheophyta</taxon>
        <taxon>Spermatophyta</taxon>
        <taxon>Magnoliopsida</taxon>
        <taxon>eudicotyledons</taxon>
        <taxon>Gunneridae</taxon>
        <taxon>Pentapetalae</taxon>
        <taxon>asterids</taxon>
        <taxon>lamiids</taxon>
        <taxon>Solanales</taxon>
        <taxon>Solanaceae</taxon>
        <taxon>Solanoideae</taxon>
        <taxon>Solaneae</taxon>
        <taxon>Solanum</taxon>
    </lineage>
</organism>
<reference evidence="3" key="1">
    <citation type="journal article" date="2011" name="Nature">
        <title>Genome sequence and analysis of the tuber crop potato.</title>
        <authorList>
            <consortium name="The Potato Genome Sequencing Consortium"/>
        </authorList>
    </citation>
    <scope>NUCLEOTIDE SEQUENCE [LARGE SCALE GENOMIC DNA]</scope>
    <source>
        <strain evidence="3">cv. DM1-3 516 R44</strain>
    </source>
</reference>
<feature type="compositionally biased region" description="Basic and acidic residues" evidence="1">
    <location>
        <begin position="141"/>
        <end position="151"/>
    </location>
</feature>